<keyword evidence="4" id="KW-1133">Transmembrane helix</keyword>
<dbReference type="Gene3D" id="1.25.10.10">
    <property type="entry name" value="Leucine-rich Repeat Variant"/>
    <property type="match status" value="1"/>
</dbReference>
<dbReference type="PANTHER" id="PTHR15712:SF19">
    <property type="entry name" value="ARMADILLO REPEAT-CONTAINING PROTEIN 10"/>
    <property type="match status" value="1"/>
</dbReference>
<name>A0A8C0NDU2_CANLF</name>
<protein>
    <submittedName>
        <fullName evidence="9">Armadillo repeat containing 10</fullName>
    </submittedName>
</protein>
<evidence type="ECO:0000313" key="11">
    <source>
        <dbReference type="Proteomes" id="UP000694429"/>
    </source>
</evidence>
<feature type="domain" description="Armadillo repeat-containing" evidence="8">
    <location>
        <begin position="227"/>
        <end position="445"/>
    </location>
</feature>
<dbReference type="Proteomes" id="UP000694542">
    <property type="component" value="Chromosome 18"/>
</dbReference>
<evidence type="ECO:0000256" key="7">
    <source>
        <dbReference type="SAM" id="MobiDB-lite"/>
    </source>
</evidence>
<dbReference type="PANTHER" id="PTHR15712">
    <property type="entry name" value="ARMADILLO REPEAT CONTAINING PROTEIN"/>
    <property type="match status" value="1"/>
</dbReference>
<reference evidence="10" key="1">
    <citation type="submission" date="2018-10" db="EMBL/GenBank/DDBJ databases">
        <title>De novo assembly of a Great Dane genome.</title>
        <authorList>
            <person name="Kidd J.M."/>
            <person name="Pendleton A.L."/>
            <person name="Shen F."/>
            <person name="Emery S."/>
        </authorList>
    </citation>
    <scope>NUCLEOTIDE SEQUENCE [LARGE SCALE GENOMIC DNA]</scope>
    <source>
        <strain evidence="10">Great Dane</strain>
    </source>
</reference>
<evidence type="ECO:0000256" key="3">
    <source>
        <dbReference type="ARBA" id="ARBA00022787"/>
    </source>
</evidence>
<dbReference type="InterPro" id="IPR006911">
    <property type="entry name" value="ARM-rpt_dom"/>
</dbReference>
<evidence type="ECO:0000256" key="2">
    <source>
        <dbReference type="ARBA" id="ARBA00022692"/>
    </source>
</evidence>
<sequence length="484" mass="51839">MTGAPQTPRPAPASASRRCPGNRGAGRARPRSPPPPPPRAAGSRREPRRAAGRGGGPEPGRERGEAHLWTGTASPSESPRCARSLRLLAELRPSSAPSLRPRPRSAPAAPPGRSGRSGRSLRVSRAVSGRRGSGPISCVLPAPALGLRRDPRLPASRARPSAAPRPQGSMGGARDVGWVAAGLVLGAGACYYIYKLARGRRRGARGLRLRPSRSAEDLTNGSYDDVLNVDQLQKLLYLLESTDDPVIIERALVTLGNNAAFSANQVIIRELGGIPIIGSKINNPNHSIKEKALNALNNLSVNVENQVKIKVYINQVCKDVLSGPLDSAVQLAGLRLLTNMTVTNDHQHMLTDYVTDLFHVLLTGDGSTKVQVLKLLVNLSENPAMTEVLLGAQVDSSFVSLYDGHVAKEILLRVLTLSQNINNCLEKGSLAVQPTFPKGSLFFLLYGEECAQKMRALAKHHDADVKEKEEGTVRKISQVRMGAG</sequence>
<feature type="region of interest" description="Disordered" evidence="7">
    <location>
        <begin position="149"/>
        <end position="171"/>
    </location>
</feature>
<keyword evidence="5" id="KW-0496">Mitochondrion</keyword>
<dbReference type="Ensembl" id="ENSCAFT00030027718.1">
    <property type="protein sequence ID" value="ENSCAFP00030024189.1"/>
    <property type="gene ID" value="ENSCAFG00030015030.1"/>
</dbReference>
<evidence type="ECO:0000259" key="8">
    <source>
        <dbReference type="Pfam" id="PF04826"/>
    </source>
</evidence>
<feature type="region of interest" description="Disordered" evidence="7">
    <location>
        <begin position="1"/>
        <end position="80"/>
    </location>
</feature>
<evidence type="ECO:0000256" key="4">
    <source>
        <dbReference type="ARBA" id="ARBA00022989"/>
    </source>
</evidence>
<dbReference type="Proteomes" id="UP000694429">
    <property type="component" value="Chromosome 18"/>
</dbReference>
<evidence type="ECO:0000256" key="1">
    <source>
        <dbReference type="ARBA" id="ARBA00004572"/>
    </source>
</evidence>
<dbReference type="AlphaFoldDB" id="A0A8C0NDU2"/>
<dbReference type="Pfam" id="PF04826">
    <property type="entry name" value="Arm_2"/>
    <property type="match status" value="1"/>
</dbReference>
<feature type="region of interest" description="Disordered" evidence="7">
    <location>
        <begin position="93"/>
        <end position="135"/>
    </location>
</feature>
<proteinExistence type="predicted"/>
<dbReference type="SUPFAM" id="SSF48371">
    <property type="entry name" value="ARM repeat"/>
    <property type="match status" value="1"/>
</dbReference>
<feature type="compositionally biased region" description="Low complexity" evidence="7">
    <location>
        <begin position="153"/>
        <end position="166"/>
    </location>
</feature>
<accession>A0A8C0NDU2</accession>
<keyword evidence="2" id="KW-0812">Transmembrane</keyword>
<dbReference type="Ensembl" id="ENSCAFT00040028211.1">
    <property type="protein sequence ID" value="ENSCAFP00040024506.1"/>
    <property type="gene ID" value="ENSCAFG00040015324.1"/>
</dbReference>
<comment type="subcellular location">
    <subcellularLocation>
        <location evidence="1">Mitochondrion outer membrane</location>
        <topology evidence="1">Single-pass membrane protein</topology>
    </subcellularLocation>
</comment>
<dbReference type="InterPro" id="IPR011989">
    <property type="entry name" value="ARM-like"/>
</dbReference>
<feature type="compositionally biased region" description="Low complexity" evidence="7">
    <location>
        <begin position="17"/>
        <end position="27"/>
    </location>
</feature>
<evidence type="ECO:0000256" key="5">
    <source>
        <dbReference type="ARBA" id="ARBA00023128"/>
    </source>
</evidence>
<evidence type="ECO:0000256" key="6">
    <source>
        <dbReference type="ARBA" id="ARBA00023136"/>
    </source>
</evidence>
<organism evidence="9 11">
    <name type="scientific">Canis lupus familiaris</name>
    <name type="common">Dog</name>
    <name type="synonym">Canis familiaris</name>
    <dbReference type="NCBI Taxonomy" id="9615"/>
    <lineage>
        <taxon>Eukaryota</taxon>
        <taxon>Metazoa</taxon>
        <taxon>Chordata</taxon>
        <taxon>Craniata</taxon>
        <taxon>Vertebrata</taxon>
        <taxon>Euteleostomi</taxon>
        <taxon>Mammalia</taxon>
        <taxon>Eutheria</taxon>
        <taxon>Laurasiatheria</taxon>
        <taxon>Carnivora</taxon>
        <taxon>Caniformia</taxon>
        <taxon>Canidae</taxon>
        <taxon>Canis</taxon>
    </lineage>
</organism>
<dbReference type="InterPro" id="IPR016024">
    <property type="entry name" value="ARM-type_fold"/>
</dbReference>
<evidence type="ECO:0000313" key="9">
    <source>
        <dbReference type="Ensembl" id="ENSCAFP00030024189.1"/>
    </source>
</evidence>
<evidence type="ECO:0000313" key="10">
    <source>
        <dbReference type="Ensembl" id="ENSCAFP00040024506.1"/>
    </source>
</evidence>
<reference evidence="9" key="2">
    <citation type="submission" date="2019-03" db="EMBL/GenBank/DDBJ databases">
        <authorList>
            <person name="Warren W.C."/>
            <person name="Johnson G.S."/>
        </authorList>
    </citation>
    <scope>NUCLEOTIDE SEQUENCE [LARGE SCALE GENOMIC DNA]</scope>
    <source>
        <strain evidence="9">Basenji</strain>
    </source>
</reference>
<dbReference type="GO" id="GO:0005741">
    <property type="term" value="C:mitochondrial outer membrane"/>
    <property type="evidence" value="ECO:0007669"/>
    <property type="project" value="UniProtKB-SubCell"/>
</dbReference>
<dbReference type="InterPro" id="IPR051303">
    <property type="entry name" value="Armcx_regulator"/>
</dbReference>
<keyword evidence="6" id="KW-0472">Membrane</keyword>
<reference evidence="9" key="3">
    <citation type="submission" date="2025-05" db="UniProtKB">
        <authorList>
            <consortium name="Ensembl"/>
        </authorList>
    </citation>
    <scope>IDENTIFICATION</scope>
</reference>
<keyword evidence="3" id="KW-1000">Mitochondrion outer membrane</keyword>